<comment type="caution">
    <text evidence="1">The sequence shown here is derived from an EMBL/GenBank/DDBJ whole genome shotgun (WGS) entry which is preliminary data.</text>
</comment>
<evidence type="ECO:0000313" key="1">
    <source>
        <dbReference type="EMBL" id="KAJ1672951.1"/>
    </source>
</evidence>
<protein>
    <submittedName>
        <fullName evidence="1">Uncharacterized protein</fullName>
    </submittedName>
</protein>
<reference evidence="1" key="1">
    <citation type="submission" date="2022-06" db="EMBL/GenBank/DDBJ databases">
        <title>Phylogenomic reconstructions and comparative analyses of Kickxellomycotina fungi.</title>
        <authorList>
            <person name="Reynolds N.K."/>
            <person name="Stajich J.E."/>
            <person name="Barry K."/>
            <person name="Grigoriev I.V."/>
            <person name="Crous P."/>
            <person name="Smith M.E."/>
        </authorList>
    </citation>
    <scope>NUCLEOTIDE SEQUENCE</scope>
    <source>
        <strain evidence="1">RSA 2271</strain>
    </source>
</reference>
<dbReference type="EMBL" id="JAMZIH010007589">
    <property type="protein sequence ID" value="KAJ1672951.1"/>
    <property type="molecule type" value="Genomic_DNA"/>
</dbReference>
<proteinExistence type="predicted"/>
<dbReference type="Proteomes" id="UP001145114">
    <property type="component" value="Unassembled WGS sequence"/>
</dbReference>
<keyword evidence="2" id="KW-1185">Reference proteome</keyword>
<evidence type="ECO:0000313" key="2">
    <source>
        <dbReference type="Proteomes" id="UP001145114"/>
    </source>
</evidence>
<organism evidence="1 2">
    <name type="scientific">Spiromyces aspiralis</name>
    <dbReference type="NCBI Taxonomy" id="68401"/>
    <lineage>
        <taxon>Eukaryota</taxon>
        <taxon>Fungi</taxon>
        <taxon>Fungi incertae sedis</taxon>
        <taxon>Zoopagomycota</taxon>
        <taxon>Kickxellomycotina</taxon>
        <taxon>Kickxellomycetes</taxon>
        <taxon>Kickxellales</taxon>
        <taxon>Kickxellaceae</taxon>
        <taxon>Spiromyces</taxon>
    </lineage>
</organism>
<accession>A0ACC1H9M4</accession>
<name>A0ACC1H9M4_9FUNG</name>
<sequence length="151" mass="16840">MTYLEDIECWKIECPTEDGEDGPSYVYSDKMIVIADRLFGRHTRCFLGSLDMPPEGSELKHDVVVKDSWSDEVKSLRRIRDALSGKEDIDFEYPRLLHGGRVKIPSTGAHDDTKHLYRNLPITTTTGNDGNDDDSGNDGGSGGPAPKWPSR</sequence>
<gene>
    <name evidence="1" type="ORF">EV182_006168</name>
</gene>